<dbReference type="STRING" id="1122991.GCA_000613445_03281"/>
<protein>
    <recommendedName>
        <fullName evidence="3">Peptidase S41</fullName>
    </recommendedName>
</protein>
<dbReference type="RefSeq" id="WP_025815160.1">
    <property type="nucleotide sequence ID" value="NZ_BAIZ01000001.1"/>
</dbReference>
<evidence type="ECO:0000313" key="1">
    <source>
        <dbReference type="EMBL" id="PXX24442.1"/>
    </source>
</evidence>
<proteinExistence type="predicted"/>
<dbReference type="GeneID" id="84900232"/>
<dbReference type="Proteomes" id="UP000248314">
    <property type="component" value="Unassembled WGS sequence"/>
</dbReference>
<dbReference type="CDD" id="cd06462">
    <property type="entry name" value="Peptidase_S24_S26"/>
    <property type="match status" value="1"/>
</dbReference>
<dbReference type="InterPro" id="IPR036286">
    <property type="entry name" value="LexA/Signal_pep-like_sf"/>
</dbReference>
<gene>
    <name evidence="1" type="ORF">EJ73_00247</name>
</gene>
<evidence type="ECO:0000313" key="2">
    <source>
        <dbReference type="Proteomes" id="UP000248314"/>
    </source>
</evidence>
<comment type="caution">
    <text evidence="1">The sequence shown here is derived from an EMBL/GenBank/DDBJ whole genome shotgun (WGS) entry which is preliminary data.</text>
</comment>
<dbReference type="AlphaFoldDB" id="A0A318I1J1"/>
<reference evidence="1 2" key="1">
    <citation type="submission" date="2018-05" db="EMBL/GenBank/DDBJ databases">
        <title>Genomic Encyclopedia of Type Strains, Phase I: the one thousand microbial genomes (KMG-I) project.</title>
        <authorList>
            <person name="Kyrpides N."/>
        </authorList>
    </citation>
    <scope>NUCLEOTIDE SEQUENCE [LARGE SCALE GENOMIC DNA]</scope>
    <source>
        <strain evidence="1 2">DSM 15611</strain>
    </source>
</reference>
<dbReference type="OrthoDB" id="9795228at2"/>
<accession>A0A318I1J1</accession>
<sequence>MSTNHSEIRELEFENARFLPEVIRFLDEGHTVTLGLKGYSMRPFLEHKRDKALLSRPTTLQKGDAVLAEIAPGVFVLHRIVKIEGDDITLRGDGNLAIERCKKTDVKGFALGFYRKGREKIDKTNSLKWRIYSALWTTLLPMRRYLLAFYSRIWIRLFGPI</sequence>
<dbReference type="EMBL" id="QJJX01000002">
    <property type="protein sequence ID" value="PXX24442.1"/>
    <property type="molecule type" value="Genomic_DNA"/>
</dbReference>
<evidence type="ECO:0008006" key="3">
    <source>
        <dbReference type="Google" id="ProtNLM"/>
    </source>
</evidence>
<dbReference type="SUPFAM" id="SSF51306">
    <property type="entry name" value="LexA/Signal peptidase"/>
    <property type="match status" value="1"/>
</dbReference>
<name>A0A318I1J1_9BACT</name>
<keyword evidence="2" id="KW-1185">Reference proteome</keyword>
<organism evidence="1 2">
    <name type="scientific">Hoylesella shahii DSM 15611 = JCM 12083</name>
    <dbReference type="NCBI Taxonomy" id="1122991"/>
    <lineage>
        <taxon>Bacteria</taxon>
        <taxon>Pseudomonadati</taxon>
        <taxon>Bacteroidota</taxon>
        <taxon>Bacteroidia</taxon>
        <taxon>Bacteroidales</taxon>
        <taxon>Prevotellaceae</taxon>
        <taxon>Hoylesella</taxon>
    </lineage>
</organism>